<name>A0A4C1Y7H6_EUMVA</name>
<evidence type="ECO:0000259" key="3">
    <source>
        <dbReference type="Pfam" id="PF05970"/>
    </source>
</evidence>
<comment type="caution">
    <text evidence="5">The sequence shown here is derived from an EMBL/GenBank/DDBJ whole genome shotgun (WGS) entry which is preliminary data.</text>
</comment>
<reference evidence="5 6" key="1">
    <citation type="journal article" date="2019" name="Commun. Biol.">
        <title>The bagworm genome reveals a unique fibroin gene that provides high tensile strength.</title>
        <authorList>
            <person name="Kono N."/>
            <person name="Nakamura H."/>
            <person name="Ohtoshi R."/>
            <person name="Tomita M."/>
            <person name="Numata K."/>
            <person name="Arakawa K."/>
        </authorList>
    </citation>
    <scope>NUCLEOTIDE SEQUENCE [LARGE SCALE GENOMIC DNA]</scope>
</reference>
<dbReference type="InterPro" id="IPR010285">
    <property type="entry name" value="DNA_helicase_pif1-like_DEAD"/>
</dbReference>
<dbReference type="GO" id="GO:0000723">
    <property type="term" value="P:telomere maintenance"/>
    <property type="evidence" value="ECO:0007669"/>
    <property type="project" value="InterPro"/>
</dbReference>
<feature type="region of interest" description="Disordered" evidence="2">
    <location>
        <begin position="1017"/>
        <end position="1053"/>
    </location>
</feature>
<protein>
    <recommendedName>
        <fullName evidence="1">ATP-dependent DNA helicase</fullName>
        <ecNumber evidence="1">5.6.2.3</ecNumber>
    </recommendedName>
</protein>
<dbReference type="GO" id="GO:0006310">
    <property type="term" value="P:DNA recombination"/>
    <property type="evidence" value="ECO:0007669"/>
    <property type="project" value="UniProtKB-KW"/>
</dbReference>
<keyword evidence="1" id="KW-0347">Helicase</keyword>
<proteinExistence type="inferred from homology"/>
<dbReference type="PANTHER" id="PTHR46599">
    <property type="entry name" value="PIGGYBAC TRANSPOSABLE ELEMENT-DERIVED PROTEIN 4"/>
    <property type="match status" value="1"/>
</dbReference>
<organism evidence="5 6">
    <name type="scientific">Eumeta variegata</name>
    <name type="common">Bagworm moth</name>
    <name type="synonym">Eumeta japonica</name>
    <dbReference type="NCBI Taxonomy" id="151549"/>
    <lineage>
        <taxon>Eukaryota</taxon>
        <taxon>Metazoa</taxon>
        <taxon>Ecdysozoa</taxon>
        <taxon>Arthropoda</taxon>
        <taxon>Hexapoda</taxon>
        <taxon>Insecta</taxon>
        <taxon>Pterygota</taxon>
        <taxon>Neoptera</taxon>
        <taxon>Endopterygota</taxon>
        <taxon>Lepidoptera</taxon>
        <taxon>Glossata</taxon>
        <taxon>Ditrysia</taxon>
        <taxon>Tineoidea</taxon>
        <taxon>Psychidae</taxon>
        <taxon>Oiketicinae</taxon>
        <taxon>Eumeta</taxon>
    </lineage>
</organism>
<keyword evidence="1" id="KW-0547">Nucleotide-binding</keyword>
<keyword evidence="1" id="KW-0233">DNA recombination</keyword>
<dbReference type="PANTHER" id="PTHR46599:SF3">
    <property type="entry name" value="PIGGYBAC TRANSPOSABLE ELEMENT-DERIVED PROTEIN 4"/>
    <property type="match status" value="1"/>
</dbReference>
<keyword evidence="1" id="KW-0378">Hydrolase</keyword>
<evidence type="ECO:0000259" key="4">
    <source>
        <dbReference type="Pfam" id="PF13843"/>
    </source>
</evidence>
<feature type="compositionally biased region" description="Basic residues" evidence="2">
    <location>
        <begin position="1374"/>
        <end position="1388"/>
    </location>
</feature>
<comment type="similarity">
    <text evidence="1">Belongs to the helicase family.</text>
</comment>
<dbReference type="Pfam" id="PF13843">
    <property type="entry name" value="DDE_Tnp_1_7"/>
    <property type="match status" value="2"/>
</dbReference>
<feature type="domain" description="PiggyBac transposable element-derived protein" evidence="4">
    <location>
        <begin position="1133"/>
        <end position="1360"/>
    </location>
</feature>
<feature type="domain" description="PiggyBac transposable element-derived protein" evidence="4">
    <location>
        <begin position="1411"/>
        <end position="1575"/>
    </location>
</feature>
<feature type="compositionally biased region" description="Acidic residues" evidence="2">
    <location>
        <begin position="1042"/>
        <end position="1053"/>
    </location>
</feature>
<feature type="compositionally biased region" description="Polar residues" evidence="2">
    <location>
        <begin position="1709"/>
        <end position="1718"/>
    </location>
</feature>
<keyword evidence="1" id="KW-0234">DNA repair</keyword>
<dbReference type="GO" id="GO:0043139">
    <property type="term" value="F:5'-3' DNA helicase activity"/>
    <property type="evidence" value="ECO:0007669"/>
    <property type="project" value="UniProtKB-EC"/>
</dbReference>
<feature type="region of interest" description="Disordered" evidence="2">
    <location>
        <begin position="845"/>
        <end position="882"/>
    </location>
</feature>
<accession>A0A4C1Y7H6</accession>
<dbReference type="Gene3D" id="3.40.50.300">
    <property type="entry name" value="P-loop containing nucleotide triphosphate hydrolases"/>
    <property type="match status" value="1"/>
</dbReference>
<keyword evidence="1" id="KW-0227">DNA damage</keyword>
<dbReference type="InterPro" id="IPR027417">
    <property type="entry name" value="P-loop_NTPase"/>
</dbReference>
<dbReference type="InterPro" id="IPR029526">
    <property type="entry name" value="PGBD"/>
</dbReference>
<dbReference type="SUPFAM" id="SSF52540">
    <property type="entry name" value="P-loop containing nucleoside triphosphate hydrolases"/>
    <property type="match status" value="2"/>
</dbReference>
<dbReference type="GO" id="GO:0016887">
    <property type="term" value="F:ATP hydrolysis activity"/>
    <property type="evidence" value="ECO:0007669"/>
    <property type="project" value="RHEA"/>
</dbReference>
<feature type="compositionally biased region" description="Low complexity" evidence="2">
    <location>
        <begin position="872"/>
        <end position="881"/>
    </location>
</feature>
<gene>
    <name evidence="5" type="primary">PGBD4</name>
    <name evidence="5" type="ORF">EVAR_53518_1</name>
</gene>
<dbReference type="STRING" id="151549.A0A4C1Y7H6"/>
<dbReference type="Pfam" id="PF05970">
    <property type="entry name" value="PIF1"/>
    <property type="match status" value="1"/>
</dbReference>
<keyword evidence="1" id="KW-0067">ATP-binding</keyword>
<comment type="cofactor">
    <cofactor evidence="1">
        <name>Mg(2+)</name>
        <dbReference type="ChEBI" id="CHEBI:18420"/>
    </cofactor>
</comment>
<keyword evidence="6" id="KW-1185">Reference proteome</keyword>
<evidence type="ECO:0000256" key="1">
    <source>
        <dbReference type="RuleBase" id="RU363044"/>
    </source>
</evidence>
<feature type="compositionally biased region" description="Basic residues" evidence="2">
    <location>
        <begin position="1687"/>
        <end position="1704"/>
    </location>
</feature>
<evidence type="ECO:0000256" key="2">
    <source>
        <dbReference type="SAM" id="MobiDB-lite"/>
    </source>
</evidence>
<dbReference type="OrthoDB" id="416437at2759"/>
<dbReference type="GO" id="GO:0006281">
    <property type="term" value="P:DNA repair"/>
    <property type="evidence" value="ECO:0007669"/>
    <property type="project" value="UniProtKB-KW"/>
</dbReference>
<evidence type="ECO:0000313" key="5">
    <source>
        <dbReference type="EMBL" id="GBP70854.1"/>
    </source>
</evidence>
<sequence>MDREGIIEDSTDVWTKNLIQRYEERPPSLEQVYLAEFVAWYANANDFVDNEDDVRLDDSDNSEAPPETRTLRAPQEYRRRLLGRVILYKRYDIDETINYKREMVLLYVQFRNKMSEIVDQNKFLQLFENNKYTIMERRSLFEKNLNIENGMRELEAMMILQNEGNINLPEEESRTAFVQQLLVEDGVENVDDVNQIVPRQGFSIVKKRSDVTTKQQYCELVRTTNPEQRETIVEIIHRLHGCGDEIQEALQIFFTGPAGCGKTYTLKCLMETYNRYTQEHNSMNNAYIACASTGKAAVPLGGPTVHSKFRLTTSRVTKLLPTENLQAYSYVSVGITGIYGRPFAGIRVVRCGDFRQLPPVRASPCYRMPINQLGGPILWHSIDYFPLVWIVRQTDERFSTILTEIGDGLKLSNDKIELIEYRHISESWCKENVPDAVRLYYSNTEVDAYNRSAITNAYNCLAQNIMLGYSSEQEKTQNRGKLHKMSVAETDGLPYLRPLAEGFPYMITSNIDVADGTILPASRKEIITLWLEFPEATTGANAKIKCRPRVQSKPNTLFPNWVPVYKKVVNITLTKTVKCKRKQFPCVPACATIIHKAQGGTFEVIVYKYSSKQPQQLVSVAMSRVTSLDGLYIITDKDAPFIFKHGRDGNDSQAARDIRNEYRRLRGHELQTITKKAVKFCDDANTAGQTIVTNLNSQSLHAHFADIETDAVIPRSDYLLLTETWMHNSCDPVSINNYECVSRLNNRSDSDTNAAGGVAIYRQLSSTSTARVVEVALTDASRLIKNTASTCHRSYKWDPDVPILLCGDFNTNVKTDDKFLKFMKDIATVRKRTWSESSASLRTRHVKLAPDDSLQTPLSRSPVPSRTPSPQPTTSSSSPPLFECPRTVKRHVPCSSVVYRRCENPAPEIPTCSWMSEYVVPDLHQPRNQAQVDSEWMVTRDVEEHASSTDKSLKELEVDNFGEARETSEIIYVIEMVPTEDDTNSQVLSNLAAPVTVSADLPASTRQVVTSADVHVSAGEDMPSSRSFRVSSPTEALLDPESGSDSEYSDEGGAEYCVTSAKKKIQLDVSDDEELPSKVAASLRVMEAAMDADHEKLLSGDVNFKWQQDFTAFTAVREEFLVHPVGAVKDYDSPYDAFVDIFDEGIMKEIVVETNRYAHRVIDEAKTAGIHTTSSRMYRWKDTTVDELYRLFAVFIYMGICQFNSLEEYWRKGTDVELVYFRNLMSYDRYILLTKCLHFSDNDKQPLPNAKSKLPLADSKRLPADNQEESVGSFSHRLYKLQPVISHLNRKFQELYVLDRWISVDESLTLFKGGLSFAQFIKAKAARWGIKSFELCESRTGYLHKFIIYTGEEKENINEEIDDDCDERAESGRGRARSRGHKRRHKSKTQVSNPPATSGFALNPNSMGKAVVGKTTQIVLNLLEGLEHKGHCVIMDNFYNSPALARYLKCRGFDCLGPVRRTRKNMPDDVKEMKKNCDKGTIIARHSGDVTVLAWKDAKIVSMISTFHDNSTYTGTRAGEECEKPSCVKDYKTTMGGVDLKEQKLSMYPKERERGIKWYIKMFKRLLNTSVHNAYILYKDSHSKTSDENNIMTHREFRYQIAASLKMRHTPPAPVRSLTSRPDLRLDRTKNHMPIRGNILSCRMCSLKYDIRSRTVIQCSVCKVGLCVLKDDCFLEYHSVETLPPGRLKRDKSRRGHGPGRRNRRNELTEPTPSTSKG</sequence>
<feature type="region of interest" description="Disordered" evidence="2">
    <location>
        <begin position="1684"/>
        <end position="1718"/>
    </location>
</feature>
<dbReference type="EC" id="5.6.2.3" evidence="1"/>
<feature type="domain" description="DNA helicase Pif1-like DEAD-box helicase" evidence="3">
    <location>
        <begin position="225"/>
        <end position="312"/>
    </location>
</feature>
<dbReference type="Proteomes" id="UP000299102">
    <property type="component" value="Unassembled WGS sequence"/>
</dbReference>
<feature type="compositionally biased region" description="Polar residues" evidence="2">
    <location>
        <begin position="1024"/>
        <end position="1034"/>
    </location>
</feature>
<comment type="catalytic activity">
    <reaction evidence="1">
        <text>ATP + H2O = ADP + phosphate + H(+)</text>
        <dbReference type="Rhea" id="RHEA:13065"/>
        <dbReference type="ChEBI" id="CHEBI:15377"/>
        <dbReference type="ChEBI" id="CHEBI:15378"/>
        <dbReference type="ChEBI" id="CHEBI:30616"/>
        <dbReference type="ChEBI" id="CHEBI:43474"/>
        <dbReference type="ChEBI" id="CHEBI:456216"/>
        <dbReference type="EC" id="5.6.2.3"/>
    </reaction>
</comment>
<evidence type="ECO:0000313" key="6">
    <source>
        <dbReference type="Proteomes" id="UP000299102"/>
    </source>
</evidence>
<dbReference type="GO" id="GO:0005524">
    <property type="term" value="F:ATP binding"/>
    <property type="evidence" value="ECO:0007669"/>
    <property type="project" value="UniProtKB-KW"/>
</dbReference>
<feature type="region of interest" description="Disordered" evidence="2">
    <location>
        <begin position="1365"/>
        <end position="1400"/>
    </location>
</feature>
<dbReference type="EMBL" id="BGZK01001088">
    <property type="protein sequence ID" value="GBP70854.1"/>
    <property type="molecule type" value="Genomic_DNA"/>
</dbReference>